<proteinExistence type="predicted"/>
<reference evidence="2 3" key="1">
    <citation type="submission" date="2023-02" db="EMBL/GenBank/DDBJ databases">
        <title>Genome Sequence of L. cardiaca H63T.</title>
        <authorList>
            <person name="Lopez A.E."/>
            <person name="Cianciotto N.P."/>
        </authorList>
    </citation>
    <scope>NUCLEOTIDE SEQUENCE [LARGE SCALE GENOMIC DNA]</scope>
    <source>
        <strain evidence="2 3">H63</strain>
    </source>
</reference>
<feature type="compositionally biased region" description="Basic residues" evidence="1">
    <location>
        <begin position="1"/>
        <end position="11"/>
    </location>
</feature>
<name>A0ABY8AT64_9GAMM</name>
<evidence type="ECO:0000256" key="1">
    <source>
        <dbReference type="SAM" id="MobiDB-lite"/>
    </source>
</evidence>
<feature type="region of interest" description="Disordered" evidence="1">
    <location>
        <begin position="1"/>
        <end position="55"/>
    </location>
</feature>
<evidence type="ECO:0000313" key="2">
    <source>
        <dbReference type="EMBL" id="WED42700.1"/>
    </source>
</evidence>
<dbReference type="EMBL" id="CP119078">
    <property type="protein sequence ID" value="WED42700.1"/>
    <property type="molecule type" value="Genomic_DNA"/>
</dbReference>
<accession>A0ABY8AT64</accession>
<dbReference type="RefSeq" id="WP_275088516.1">
    <property type="nucleotide sequence ID" value="NZ_CP119078.1"/>
</dbReference>
<organism evidence="2 3">
    <name type="scientific">Legionella cardiaca</name>
    <dbReference type="NCBI Taxonomy" id="1071983"/>
    <lineage>
        <taxon>Bacteria</taxon>
        <taxon>Pseudomonadati</taxon>
        <taxon>Pseudomonadota</taxon>
        <taxon>Gammaproteobacteria</taxon>
        <taxon>Legionellales</taxon>
        <taxon>Legionellaceae</taxon>
        <taxon>Legionella</taxon>
    </lineage>
</organism>
<sequence length="55" mass="6269">MKKPSKKPSKNKNKETVKNEDLKNISGGRRDQDSDWGLPQHPPFPGGDLPWLDKK</sequence>
<dbReference type="Proteomes" id="UP001222087">
    <property type="component" value="Chromosome"/>
</dbReference>
<protein>
    <submittedName>
        <fullName evidence="2">Uncharacterized protein</fullName>
    </submittedName>
</protein>
<gene>
    <name evidence="2" type="ORF">PXX05_12455</name>
</gene>
<keyword evidence="3" id="KW-1185">Reference proteome</keyword>
<evidence type="ECO:0000313" key="3">
    <source>
        <dbReference type="Proteomes" id="UP001222087"/>
    </source>
</evidence>
<feature type="compositionally biased region" description="Basic and acidic residues" evidence="1">
    <location>
        <begin position="12"/>
        <end position="33"/>
    </location>
</feature>